<organism evidence="1 2">
    <name type="scientific">Hypoxylon rubiginosum</name>
    <dbReference type="NCBI Taxonomy" id="110542"/>
    <lineage>
        <taxon>Eukaryota</taxon>
        <taxon>Fungi</taxon>
        <taxon>Dikarya</taxon>
        <taxon>Ascomycota</taxon>
        <taxon>Pezizomycotina</taxon>
        <taxon>Sordariomycetes</taxon>
        <taxon>Xylariomycetidae</taxon>
        <taxon>Xylariales</taxon>
        <taxon>Hypoxylaceae</taxon>
        <taxon>Hypoxylon</taxon>
    </lineage>
</organism>
<dbReference type="Proteomes" id="UP001497680">
    <property type="component" value="Unassembled WGS sequence"/>
</dbReference>
<proteinExistence type="predicted"/>
<sequence>MQFVRHAGFSERRCIARDTLGLYGAIVTLATYTERVPPTPETTVQDVFLKALSHCLQQHAVLWIVIRNAESNEPELEDVPQLDLKRHLRILAPEIDGDIRITQRLLEHIHNEPLVDRHNIPQWRLYVLPVRRVSDGMMTEYKVAFAASHALTDGISGFIFHSTLLDALRVTCQMPSNTGSIHPTKPSDLKLPMSLDQAIPLPISWPYFWRIASQEVLPSIILRWMGLDSTPTPDTWLGALNRPERGESRVLLQTAVRVAFVSKQVLEGVLRACHKRNARLTGLLNRLAGYALAGALARCAQNYSKFTVQTAIDLRSSIPGAGRTMANYFSTVCESVVIDTAERGRDFSFSNDDWEAVRRSSDLLKKKSSSSADQSIALLRYVNDIQGWTSRKGKSPRADSYTTSNLGVFMNKGDTDDMSCLGWNVKDIVLSQTGNGAGEPLSFNFSSVDNGPLSLVICWEPRTLGVSDEEAFVENICELLVDNLISIGSEH</sequence>
<protein>
    <submittedName>
        <fullName evidence="1">Alcohol acetyltransferase</fullName>
    </submittedName>
</protein>
<evidence type="ECO:0000313" key="2">
    <source>
        <dbReference type="Proteomes" id="UP001497680"/>
    </source>
</evidence>
<reference evidence="1 2" key="1">
    <citation type="journal article" date="2022" name="New Phytol.">
        <title>Ecological generalism drives hyperdiversity of secondary metabolite gene clusters in xylarialean endophytes.</title>
        <authorList>
            <person name="Franco M.E.E."/>
            <person name="Wisecaver J.H."/>
            <person name="Arnold A.E."/>
            <person name="Ju Y.M."/>
            <person name="Slot J.C."/>
            <person name="Ahrendt S."/>
            <person name="Moore L.P."/>
            <person name="Eastman K.E."/>
            <person name="Scott K."/>
            <person name="Konkel Z."/>
            <person name="Mondo S.J."/>
            <person name="Kuo A."/>
            <person name="Hayes R.D."/>
            <person name="Haridas S."/>
            <person name="Andreopoulos B."/>
            <person name="Riley R."/>
            <person name="LaButti K."/>
            <person name="Pangilinan J."/>
            <person name="Lipzen A."/>
            <person name="Amirebrahimi M."/>
            <person name="Yan J."/>
            <person name="Adam C."/>
            <person name="Keymanesh K."/>
            <person name="Ng V."/>
            <person name="Louie K."/>
            <person name="Northen T."/>
            <person name="Drula E."/>
            <person name="Henrissat B."/>
            <person name="Hsieh H.M."/>
            <person name="Youens-Clark K."/>
            <person name="Lutzoni F."/>
            <person name="Miadlikowska J."/>
            <person name="Eastwood D.C."/>
            <person name="Hamelin R.C."/>
            <person name="Grigoriev I.V."/>
            <person name="U'Ren J.M."/>
        </authorList>
    </citation>
    <scope>NUCLEOTIDE SEQUENCE [LARGE SCALE GENOMIC DNA]</scope>
    <source>
        <strain evidence="1 2">ER1909</strain>
    </source>
</reference>
<comment type="caution">
    <text evidence="1">The sequence shown here is derived from an EMBL/GenBank/DDBJ whole genome shotgun (WGS) entry which is preliminary data.</text>
</comment>
<accession>A0ACC0CJI5</accession>
<keyword evidence="2" id="KW-1185">Reference proteome</keyword>
<dbReference type="EMBL" id="MU394439">
    <property type="protein sequence ID" value="KAI6080502.1"/>
    <property type="molecule type" value="Genomic_DNA"/>
</dbReference>
<name>A0ACC0CJI5_9PEZI</name>
<gene>
    <name evidence="1" type="ORF">F4821DRAFT_275987</name>
</gene>
<evidence type="ECO:0000313" key="1">
    <source>
        <dbReference type="EMBL" id="KAI6080502.1"/>
    </source>
</evidence>